<dbReference type="Gene3D" id="2.60.120.620">
    <property type="entry name" value="q2cbj1_9rhob like domain"/>
    <property type="match status" value="1"/>
</dbReference>
<dbReference type="STRING" id="64571.A0A1Y2G6I8"/>
<name>A0A1Y2G6I8_9FUNG</name>
<dbReference type="PANTHER" id="PTHR20883:SF46">
    <property type="entry name" value="PHYTANOYL-COA HYDROXYLASE"/>
    <property type="match status" value="1"/>
</dbReference>
<keyword evidence="4" id="KW-1185">Reference proteome</keyword>
<dbReference type="SUPFAM" id="SSF51197">
    <property type="entry name" value="Clavaminate synthase-like"/>
    <property type="match status" value="1"/>
</dbReference>
<evidence type="ECO:0000256" key="2">
    <source>
        <dbReference type="ARBA" id="ARBA00005830"/>
    </source>
</evidence>
<evidence type="ECO:0000313" key="4">
    <source>
        <dbReference type="Proteomes" id="UP000193648"/>
    </source>
</evidence>
<evidence type="ECO:0000256" key="1">
    <source>
        <dbReference type="ARBA" id="ARBA00001962"/>
    </source>
</evidence>
<dbReference type="OrthoDB" id="445007at2759"/>
<dbReference type="RefSeq" id="XP_021875277.1">
    <property type="nucleotide sequence ID" value="XM_022030799.1"/>
</dbReference>
<sequence>MNESTITEADKRFFHRNGFLIKENALAPEEIGVLRREADCLLNFLMSENVDIMKDLGGIIEPIPCGYIDPPDSQMYILSKKAYTNIRNRITEEPDTVVPVLFGKIPALARPLFPPETRDNPLCLFNEQYIIKSPKTSSTSSFAWHQDSQYMDPSAQKTFPIISCWVALDDVTISNGTLLIEPFPKVSTGDPSFAALAENPLDNIESYLQYFQHLASCYGPEMDRDKAMAEVKAQKLTRGLEGTRHGNLIEMEKQEYHNDVPQGEGAGEGSRGICRDPYVLVEAPAGSIVFLSGFVRHCSFGNASSTFRRVFMPQYSIGKVESEDGGLISLAVPCSDHLHG</sequence>
<dbReference type="AlphaFoldDB" id="A0A1Y2G6I8"/>
<dbReference type="PANTHER" id="PTHR20883">
    <property type="entry name" value="PHYTANOYL-COA DIOXYGENASE DOMAIN CONTAINING 1"/>
    <property type="match status" value="1"/>
</dbReference>
<evidence type="ECO:0000313" key="3">
    <source>
        <dbReference type="EMBL" id="ORY94335.1"/>
    </source>
</evidence>
<dbReference type="InParanoid" id="A0A1Y2G6I8"/>
<dbReference type="Proteomes" id="UP000193648">
    <property type="component" value="Unassembled WGS sequence"/>
</dbReference>
<evidence type="ECO:0008006" key="5">
    <source>
        <dbReference type="Google" id="ProtNLM"/>
    </source>
</evidence>
<protein>
    <recommendedName>
        <fullName evidence="5">Phytanoyl-CoA dioxygenase</fullName>
    </recommendedName>
</protein>
<proteinExistence type="inferred from homology"/>
<dbReference type="InterPro" id="IPR008775">
    <property type="entry name" value="Phytyl_CoA_dOase-like"/>
</dbReference>
<comment type="caution">
    <text evidence="3">The sequence shown here is derived from an EMBL/GenBank/DDBJ whole genome shotgun (WGS) entry which is preliminary data.</text>
</comment>
<gene>
    <name evidence="3" type="ORF">BCR41DRAFT_426938</name>
</gene>
<dbReference type="GeneID" id="33572640"/>
<dbReference type="EMBL" id="MCFF01000088">
    <property type="protein sequence ID" value="ORY94335.1"/>
    <property type="molecule type" value="Genomic_DNA"/>
</dbReference>
<organism evidence="3 4">
    <name type="scientific">Lobosporangium transversale</name>
    <dbReference type="NCBI Taxonomy" id="64571"/>
    <lineage>
        <taxon>Eukaryota</taxon>
        <taxon>Fungi</taxon>
        <taxon>Fungi incertae sedis</taxon>
        <taxon>Mucoromycota</taxon>
        <taxon>Mortierellomycotina</taxon>
        <taxon>Mortierellomycetes</taxon>
        <taxon>Mortierellales</taxon>
        <taxon>Mortierellaceae</taxon>
        <taxon>Lobosporangium</taxon>
    </lineage>
</organism>
<comment type="similarity">
    <text evidence="2">Belongs to the PhyH family.</text>
</comment>
<dbReference type="Pfam" id="PF05721">
    <property type="entry name" value="PhyH"/>
    <property type="match status" value="1"/>
</dbReference>
<comment type="cofactor">
    <cofactor evidence="1">
        <name>Fe cation</name>
        <dbReference type="ChEBI" id="CHEBI:24875"/>
    </cofactor>
</comment>
<accession>A0A1Y2G6I8</accession>
<reference evidence="3 4" key="1">
    <citation type="submission" date="2016-07" db="EMBL/GenBank/DDBJ databases">
        <title>Pervasive Adenine N6-methylation of Active Genes in Fungi.</title>
        <authorList>
            <consortium name="DOE Joint Genome Institute"/>
            <person name="Mondo S.J."/>
            <person name="Dannebaum R.O."/>
            <person name="Kuo R.C."/>
            <person name="Labutti K."/>
            <person name="Haridas S."/>
            <person name="Kuo A."/>
            <person name="Salamov A."/>
            <person name="Ahrendt S.R."/>
            <person name="Lipzen A."/>
            <person name="Sullivan W."/>
            <person name="Andreopoulos W.B."/>
            <person name="Clum A."/>
            <person name="Lindquist E."/>
            <person name="Daum C."/>
            <person name="Ramamoorthy G.K."/>
            <person name="Gryganskyi A."/>
            <person name="Culley D."/>
            <person name="Magnuson J.K."/>
            <person name="James T.Y."/>
            <person name="O'Malley M.A."/>
            <person name="Stajich J.E."/>
            <person name="Spatafora J.W."/>
            <person name="Visel A."/>
            <person name="Grigoriev I.V."/>
        </authorList>
    </citation>
    <scope>NUCLEOTIDE SEQUENCE [LARGE SCALE GENOMIC DNA]</scope>
    <source>
        <strain evidence="3 4">NRRL 3116</strain>
    </source>
</reference>